<dbReference type="Proteomes" id="UP000625711">
    <property type="component" value="Unassembled WGS sequence"/>
</dbReference>
<accession>A0A834HQ79</accession>
<evidence type="ECO:0000313" key="1">
    <source>
        <dbReference type="EMBL" id="KAF7263781.1"/>
    </source>
</evidence>
<protein>
    <submittedName>
        <fullName evidence="1">Uncharacterized protein</fullName>
    </submittedName>
</protein>
<dbReference type="AlphaFoldDB" id="A0A834HQ79"/>
<dbReference type="EMBL" id="JAACXV010019505">
    <property type="protein sequence ID" value="KAF7263781.1"/>
    <property type="molecule type" value="Genomic_DNA"/>
</dbReference>
<keyword evidence="2" id="KW-1185">Reference proteome</keyword>
<proteinExistence type="predicted"/>
<sequence length="25" mass="3095">MYRNKKLVSQESIHKRVRDMELFEG</sequence>
<name>A0A834HQ79_RHYFE</name>
<feature type="non-terminal residue" evidence="1">
    <location>
        <position position="1"/>
    </location>
</feature>
<gene>
    <name evidence="1" type="ORF">GWI33_001164</name>
</gene>
<reference evidence="1" key="1">
    <citation type="submission" date="2020-08" db="EMBL/GenBank/DDBJ databases">
        <title>Genome sequencing and assembly of the red palm weevil Rhynchophorus ferrugineus.</title>
        <authorList>
            <person name="Dias G.B."/>
            <person name="Bergman C.M."/>
            <person name="Manee M."/>
        </authorList>
    </citation>
    <scope>NUCLEOTIDE SEQUENCE</scope>
    <source>
        <strain evidence="1">AA-2017</strain>
        <tissue evidence="1">Whole larva</tissue>
    </source>
</reference>
<comment type="caution">
    <text evidence="1">The sequence shown here is derived from an EMBL/GenBank/DDBJ whole genome shotgun (WGS) entry which is preliminary data.</text>
</comment>
<evidence type="ECO:0000313" key="2">
    <source>
        <dbReference type="Proteomes" id="UP000625711"/>
    </source>
</evidence>
<organism evidence="1 2">
    <name type="scientific">Rhynchophorus ferrugineus</name>
    <name type="common">Red palm weevil</name>
    <name type="synonym">Curculio ferrugineus</name>
    <dbReference type="NCBI Taxonomy" id="354439"/>
    <lineage>
        <taxon>Eukaryota</taxon>
        <taxon>Metazoa</taxon>
        <taxon>Ecdysozoa</taxon>
        <taxon>Arthropoda</taxon>
        <taxon>Hexapoda</taxon>
        <taxon>Insecta</taxon>
        <taxon>Pterygota</taxon>
        <taxon>Neoptera</taxon>
        <taxon>Endopterygota</taxon>
        <taxon>Coleoptera</taxon>
        <taxon>Polyphaga</taxon>
        <taxon>Cucujiformia</taxon>
        <taxon>Curculionidae</taxon>
        <taxon>Dryophthorinae</taxon>
        <taxon>Rhynchophorus</taxon>
    </lineage>
</organism>